<protein>
    <recommendedName>
        <fullName evidence="3 13">Flagellar biosynthetic protein FlhB</fullName>
    </recommendedName>
</protein>
<evidence type="ECO:0000256" key="11">
    <source>
        <dbReference type="ARBA" id="ARBA00023225"/>
    </source>
</evidence>
<evidence type="ECO:0000256" key="1">
    <source>
        <dbReference type="ARBA" id="ARBA00004651"/>
    </source>
</evidence>
<feature type="compositionally biased region" description="Basic and acidic residues" evidence="14">
    <location>
        <begin position="7"/>
        <end position="27"/>
    </location>
</feature>
<evidence type="ECO:0000256" key="14">
    <source>
        <dbReference type="SAM" id="MobiDB-lite"/>
    </source>
</evidence>
<comment type="similarity">
    <text evidence="2 13">Belongs to the type III secretion exporter family.</text>
</comment>
<feature type="transmembrane region" description="Helical" evidence="13">
    <location>
        <begin position="34"/>
        <end position="54"/>
    </location>
</feature>
<dbReference type="Proteomes" id="UP000189177">
    <property type="component" value="Unassembled WGS sequence"/>
</dbReference>
<keyword evidence="16" id="KW-1185">Reference proteome</keyword>
<dbReference type="InterPro" id="IPR006136">
    <property type="entry name" value="FlhB"/>
</dbReference>
<keyword evidence="15" id="KW-0282">Flagellum</keyword>
<evidence type="ECO:0000256" key="7">
    <source>
        <dbReference type="ARBA" id="ARBA00022795"/>
    </source>
</evidence>
<dbReference type="PANTHER" id="PTHR30531:SF12">
    <property type="entry name" value="FLAGELLAR BIOSYNTHETIC PROTEIN FLHB"/>
    <property type="match status" value="1"/>
</dbReference>
<feature type="transmembrane region" description="Helical" evidence="13">
    <location>
        <begin position="87"/>
        <end position="112"/>
    </location>
</feature>
<dbReference type="AlphaFoldDB" id="A0A1V3A2P5"/>
<evidence type="ECO:0000256" key="6">
    <source>
        <dbReference type="ARBA" id="ARBA00022692"/>
    </source>
</evidence>
<evidence type="ECO:0000256" key="13">
    <source>
        <dbReference type="RuleBase" id="RU364091"/>
    </source>
</evidence>
<dbReference type="RefSeq" id="WP_077243502.1">
    <property type="nucleotide sequence ID" value="NZ_MUZR01000003.1"/>
</dbReference>
<keyword evidence="8 13" id="KW-0653">Protein transport</keyword>
<gene>
    <name evidence="13" type="primary">flhB</name>
    <name evidence="15" type="ORF">B1A74_00865</name>
</gene>
<accession>A0A1V3A2P5</accession>
<organism evidence="15 16">
    <name type="scientific">Thioalkalivibrio halophilus</name>
    <dbReference type="NCBI Taxonomy" id="252474"/>
    <lineage>
        <taxon>Bacteria</taxon>
        <taxon>Pseudomonadati</taxon>
        <taxon>Pseudomonadota</taxon>
        <taxon>Gammaproteobacteria</taxon>
        <taxon>Chromatiales</taxon>
        <taxon>Ectothiorhodospiraceae</taxon>
        <taxon>Thioalkalivibrio</taxon>
    </lineage>
</organism>
<feature type="region of interest" description="Disordered" evidence="14">
    <location>
        <begin position="362"/>
        <end position="386"/>
    </location>
</feature>
<proteinExistence type="inferred from homology"/>
<keyword evidence="6 13" id="KW-0812">Transmembrane</keyword>
<evidence type="ECO:0000256" key="9">
    <source>
        <dbReference type="ARBA" id="ARBA00022989"/>
    </source>
</evidence>
<evidence type="ECO:0000256" key="2">
    <source>
        <dbReference type="ARBA" id="ARBA00010690"/>
    </source>
</evidence>
<comment type="caution">
    <text evidence="15">The sequence shown here is derived from an EMBL/GenBank/DDBJ whole genome shotgun (WGS) entry which is preliminary data.</text>
</comment>
<evidence type="ECO:0000256" key="10">
    <source>
        <dbReference type="ARBA" id="ARBA00023136"/>
    </source>
</evidence>
<keyword evidence="11 13" id="KW-1006">Bacterial flagellum protein export</keyword>
<dbReference type="EMBL" id="MUZR01000003">
    <property type="protein sequence ID" value="OOC11353.1"/>
    <property type="molecule type" value="Genomic_DNA"/>
</dbReference>
<dbReference type="Gene3D" id="3.40.1690.10">
    <property type="entry name" value="secretion proteins EscU"/>
    <property type="match status" value="1"/>
</dbReference>
<dbReference type="GO" id="GO:0009306">
    <property type="term" value="P:protein secretion"/>
    <property type="evidence" value="ECO:0007669"/>
    <property type="project" value="InterPro"/>
</dbReference>
<evidence type="ECO:0000256" key="4">
    <source>
        <dbReference type="ARBA" id="ARBA00022448"/>
    </source>
</evidence>
<evidence type="ECO:0000256" key="8">
    <source>
        <dbReference type="ARBA" id="ARBA00022927"/>
    </source>
</evidence>
<keyword evidence="4 13" id="KW-0813">Transport</keyword>
<dbReference type="NCBIfam" id="TIGR00328">
    <property type="entry name" value="flhB"/>
    <property type="match status" value="1"/>
</dbReference>
<dbReference type="PANTHER" id="PTHR30531">
    <property type="entry name" value="FLAGELLAR BIOSYNTHETIC PROTEIN FLHB"/>
    <property type="match status" value="1"/>
</dbReference>
<keyword evidence="15" id="KW-0969">Cilium</keyword>
<keyword evidence="10 13" id="KW-0472">Membrane</keyword>
<dbReference type="Pfam" id="PF01312">
    <property type="entry name" value="Bac_export_2"/>
    <property type="match status" value="1"/>
</dbReference>
<feature type="compositionally biased region" description="Basic and acidic residues" evidence="14">
    <location>
        <begin position="371"/>
        <end position="386"/>
    </location>
</feature>
<dbReference type="GO" id="GO:0044780">
    <property type="term" value="P:bacterial-type flagellum assembly"/>
    <property type="evidence" value="ECO:0007669"/>
    <property type="project" value="InterPro"/>
</dbReference>
<comment type="subcellular location">
    <subcellularLocation>
        <location evidence="1">Cell membrane</location>
        <topology evidence="1">Multi-pass membrane protein</topology>
    </subcellularLocation>
</comment>
<dbReference type="PRINTS" id="PR00950">
    <property type="entry name" value="TYPE3IMSPROT"/>
</dbReference>
<dbReference type="GO" id="GO:0005886">
    <property type="term" value="C:plasma membrane"/>
    <property type="evidence" value="ECO:0007669"/>
    <property type="project" value="UniProtKB-SubCell"/>
</dbReference>
<keyword evidence="5 13" id="KW-1003">Cell membrane</keyword>
<dbReference type="SUPFAM" id="SSF160544">
    <property type="entry name" value="EscU C-terminal domain-like"/>
    <property type="match status" value="1"/>
</dbReference>
<keyword evidence="7 13" id="KW-1005">Bacterial flagellum biogenesis</keyword>
<sequence length="386" mass="43242">MAENENGQEKTEEPTEKRLREAREKGQVPRSRELSTFLVLITAGIFMLFFGPTLGGQLANQTRARLDFEPELAHDPDLLLPYLADQIFQTLMALLPLFGILMVAAVMAPILIGGANFSWQAAAPKASKLNPIKGLQRIFSWQGLMEFGKTLAKFTLVGTVAMLTLWTFSDRLLGLGYEPLHQGVSHAAQIALGTFIAVSAALIIVAAIDAPFQMWNHQKQLRMTRQELKDEYKETDGKPEVKQKIRQQQQEMAQRRMMEEVPKADVVITNPTHYAVAIVYEASKMSAPKVVAKGVDEVAANIREIADEHEIIRVEAPKVARALYFTTDLDREIPDGLFVAVARILAYVYQLKRADQGVDMPDDLPVPDEYLDPHQGRHGRRREDDA</sequence>
<keyword evidence="15" id="KW-0966">Cell projection</keyword>
<feature type="transmembrane region" description="Helical" evidence="13">
    <location>
        <begin position="188"/>
        <end position="212"/>
    </location>
</feature>
<evidence type="ECO:0000313" key="16">
    <source>
        <dbReference type="Proteomes" id="UP000189177"/>
    </source>
</evidence>
<evidence type="ECO:0000256" key="3">
    <source>
        <dbReference type="ARBA" id="ARBA00021622"/>
    </source>
</evidence>
<dbReference type="InterPro" id="IPR029025">
    <property type="entry name" value="T3SS_substrate_exporter_C"/>
</dbReference>
<evidence type="ECO:0000313" key="15">
    <source>
        <dbReference type="EMBL" id="OOC11353.1"/>
    </source>
</evidence>
<dbReference type="Gene3D" id="6.10.250.2080">
    <property type="match status" value="1"/>
</dbReference>
<feature type="transmembrane region" description="Helical" evidence="13">
    <location>
        <begin position="150"/>
        <end position="168"/>
    </location>
</feature>
<name>A0A1V3A2P5_9GAMM</name>
<evidence type="ECO:0000256" key="12">
    <source>
        <dbReference type="ARBA" id="ARBA00025078"/>
    </source>
</evidence>
<evidence type="ECO:0000256" key="5">
    <source>
        <dbReference type="ARBA" id="ARBA00022475"/>
    </source>
</evidence>
<dbReference type="InterPro" id="IPR006135">
    <property type="entry name" value="T3SS_substrate_exporter"/>
</dbReference>
<keyword evidence="9 13" id="KW-1133">Transmembrane helix</keyword>
<reference evidence="15 16" key="1">
    <citation type="submission" date="2017-02" db="EMBL/GenBank/DDBJ databases">
        <title>Genomic diversity within the haloalkaliphilic genus Thioalkalivibrio.</title>
        <authorList>
            <person name="Ahn A.-C."/>
            <person name="Meier-Kolthoff J."/>
            <person name="Overmars L."/>
            <person name="Richter M."/>
            <person name="Woyke T."/>
            <person name="Sorokin D.Y."/>
            <person name="Muyzer G."/>
        </authorList>
    </citation>
    <scope>NUCLEOTIDE SEQUENCE [LARGE SCALE GENOMIC DNA]</scope>
    <source>
        <strain evidence="15 16">HL17</strain>
    </source>
</reference>
<comment type="function">
    <text evidence="12 13">Required for formation of the rod structure in the basal body of the flagellar apparatus. Together with FliI and FliH, may constitute the export apparatus of flagellin.</text>
</comment>
<feature type="region of interest" description="Disordered" evidence="14">
    <location>
        <begin position="1"/>
        <end position="27"/>
    </location>
</feature>
<dbReference type="STRING" id="252474.B1A74_00865"/>
<dbReference type="OrthoDB" id="9807950at2"/>